<gene>
    <name evidence="2" type="ORF">AGOR_G00102500</name>
</gene>
<dbReference type="Proteomes" id="UP000829720">
    <property type="component" value="Unassembled WGS sequence"/>
</dbReference>
<feature type="non-terminal residue" evidence="2">
    <location>
        <position position="158"/>
    </location>
</feature>
<protein>
    <submittedName>
        <fullName evidence="2">Uncharacterized protein</fullName>
    </submittedName>
</protein>
<feature type="compositionally biased region" description="Low complexity" evidence="1">
    <location>
        <begin position="129"/>
        <end position="138"/>
    </location>
</feature>
<evidence type="ECO:0000313" key="2">
    <source>
        <dbReference type="EMBL" id="KAI1895071.1"/>
    </source>
</evidence>
<evidence type="ECO:0000313" key="3">
    <source>
        <dbReference type="Proteomes" id="UP000829720"/>
    </source>
</evidence>
<reference evidence="2" key="1">
    <citation type="submission" date="2021-01" db="EMBL/GenBank/DDBJ databases">
        <authorList>
            <person name="Zahm M."/>
            <person name="Roques C."/>
            <person name="Cabau C."/>
            <person name="Klopp C."/>
            <person name="Donnadieu C."/>
            <person name="Jouanno E."/>
            <person name="Lampietro C."/>
            <person name="Louis A."/>
            <person name="Herpin A."/>
            <person name="Echchiki A."/>
            <person name="Berthelot C."/>
            <person name="Parey E."/>
            <person name="Roest-Crollius H."/>
            <person name="Braasch I."/>
            <person name="Postlethwait J."/>
            <person name="Bobe J."/>
            <person name="Montfort J."/>
            <person name="Bouchez O."/>
            <person name="Begum T."/>
            <person name="Mejri S."/>
            <person name="Adams A."/>
            <person name="Chen W.-J."/>
            <person name="Guiguen Y."/>
        </authorList>
    </citation>
    <scope>NUCLEOTIDE SEQUENCE</scope>
    <source>
        <tissue evidence="2">Blood</tissue>
    </source>
</reference>
<organism evidence="2 3">
    <name type="scientific">Albula goreensis</name>
    <dbReference type="NCBI Taxonomy" id="1534307"/>
    <lineage>
        <taxon>Eukaryota</taxon>
        <taxon>Metazoa</taxon>
        <taxon>Chordata</taxon>
        <taxon>Craniata</taxon>
        <taxon>Vertebrata</taxon>
        <taxon>Euteleostomi</taxon>
        <taxon>Actinopterygii</taxon>
        <taxon>Neopterygii</taxon>
        <taxon>Teleostei</taxon>
        <taxon>Albuliformes</taxon>
        <taxon>Albulidae</taxon>
        <taxon>Albula</taxon>
    </lineage>
</organism>
<evidence type="ECO:0000256" key="1">
    <source>
        <dbReference type="SAM" id="MobiDB-lite"/>
    </source>
</evidence>
<sequence>LFVLPQLPLHSARLWAVSQPSCFPAHSSGVGDRGRNENKYWSALAVSTFIYSKAWCIQAILSKSACHPDIFGVWEFSFCSYTVIVQYAVSLTTLKSQLWTASHALQWAKSKWNSNCMTTTVAMWTESLRSGSRNSRNPTSPPRRRQNVRNFGCKQGLW</sequence>
<keyword evidence="3" id="KW-1185">Reference proteome</keyword>
<name>A0A8T3DE26_9TELE</name>
<dbReference type="AlphaFoldDB" id="A0A8T3DE26"/>
<comment type="caution">
    <text evidence="2">The sequence shown here is derived from an EMBL/GenBank/DDBJ whole genome shotgun (WGS) entry which is preliminary data.</text>
</comment>
<dbReference type="EMBL" id="JAERUA010000009">
    <property type="protein sequence ID" value="KAI1895071.1"/>
    <property type="molecule type" value="Genomic_DNA"/>
</dbReference>
<proteinExistence type="predicted"/>
<accession>A0A8T3DE26</accession>
<feature type="region of interest" description="Disordered" evidence="1">
    <location>
        <begin position="128"/>
        <end position="147"/>
    </location>
</feature>